<dbReference type="SUPFAM" id="SSF46785">
    <property type="entry name" value="Winged helix' DNA-binding domain"/>
    <property type="match status" value="1"/>
</dbReference>
<dbReference type="OrthoDB" id="3186544at2"/>
<dbReference type="PANTHER" id="PTHR43252:SF4">
    <property type="entry name" value="TRANSCRIPTIONAL REGULATORY PROTEIN"/>
    <property type="match status" value="1"/>
</dbReference>
<accession>A0A4U2YTK4</accession>
<keyword evidence="5" id="KW-1185">Reference proteome</keyword>
<sequence>MALEHALLVALSEKPGSGLELTRRFERSFGFFWHATHQQIYRVLARMVDDGDLDVEVVAQSGRPDKKVYRVTEAGRRTLSAWLASPTPMEPLRSDLAVKMRGASYGDRDEVVAALRANLADHHTRLQHYLQLAEEYDLAEAERATGGALPDPVRDQYLVLRGGIRLEEFWIGWIGDYLAAHDADPAASDPQADTPTDSHPGTHHQGDPR</sequence>
<dbReference type="RefSeq" id="WP_137064456.1">
    <property type="nucleotide sequence ID" value="NZ_SZPY01000001.1"/>
</dbReference>
<evidence type="ECO:0000259" key="3">
    <source>
        <dbReference type="Pfam" id="PF10400"/>
    </source>
</evidence>
<evidence type="ECO:0000256" key="1">
    <source>
        <dbReference type="SAM" id="MobiDB-lite"/>
    </source>
</evidence>
<dbReference type="Gene3D" id="1.10.10.10">
    <property type="entry name" value="Winged helix-like DNA-binding domain superfamily/Winged helix DNA-binding domain"/>
    <property type="match status" value="1"/>
</dbReference>
<dbReference type="PANTHER" id="PTHR43252">
    <property type="entry name" value="TRANSCRIPTIONAL REGULATOR YQJI"/>
    <property type="match status" value="1"/>
</dbReference>
<proteinExistence type="predicted"/>
<organism evidence="4 5">
    <name type="scientific">Nocardioides jishulii</name>
    <dbReference type="NCBI Taxonomy" id="2575440"/>
    <lineage>
        <taxon>Bacteria</taxon>
        <taxon>Bacillati</taxon>
        <taxon>Actinomycetota</taxon>
        <taxon>Actinomycetes</taxon>
        <taxon>Propionibacteriales</taxon>
        <taxon>Nocardioidaceae</taxon>
        <taxon>Nocardioides</taxon>
    </lineage>
</organism>
<dbReference type="EMBL" id="SZPY01000001">
    <property type="protein sequence ID" value="TKI63992.1"/>
    <property type="molecule type" value="Genomic_DNA"/>
</dbReference>
<reference evidence="4 5" key="1">
    <citation type="submission" date="2019-04" db="EMBL/GenBank/DDBJ databases">
        <authorList>
            <person name="Dong K."/>
        </authorList>
    </citation>
    <scope>NUCLEOTIDE SEQUENCE [LARGE SCALE GENOMIC DNA]</scope>
    <source>
        <strain evidence="5">dk3543</strain>
    </source>
</reference>
<dbReference type="InterPro" id="IPR036390">
    <property type="entry name" value="WH_DNA-bd_sf"/>
</dbReference>
<evidence type="ECO:0000313" key="5">
    <source>
        <dbReference type="Proteomes" id="UP000307808"/>
    </source>
</evidence>
<dbReference type="InterPro" id="IPR036388">
    <property type="entry name" value="WH-like_DNA-bd_sf"/>
</dbReference>
<dbReference type="InterPro" id="IPR018309">
    <property type="entry name" value="Tscrpt_reg_PadR_C"/>
</dbReference>
<dbReference type="AlphaFoldDB" id="A0A4U2YTK4"/>
<evidence type="ECO:0000313" key="4">
    <source>
        <dbReference type="EMBL" id="TKI63992.1"/>
    </source>
</evidence>
<comment type="caution">
    <text evidence="4">The sequence shown here is derived from an EMBL/GenBank/DDBJ whole genome shotgun (WGS) entry which is preliminary data.</text>
</comment>
<feature type="domain" description="Transcription regulator PadR C-terminal" evidence="3">
    <location>
        <begin position="92"/>
        <end position="180"/>
    </location>
</feature>
<feature type="domain" description="Transcription regulator PadR N-terminal" evidence="2">
    <location>
        <begin position="7"/>
        <end position="80"/>
    </location>
</feature>
<feature type="compositionally biased region" description="Low complexity" evidence="1">
    <location>
        <begin position="185"/>
        <end position="197"/>
    </location>
</feature>
<evidence type="ECO:0000259" key="2">
    <source>
        <dbReference type="Pfam" id="PF03551"/>
    </source>
</evidence>
<name>A0A4U2YTK4_9ACTN</name>
<dbReference type="Pfam" id="PF03551">
    <property type="entry name" value="PadR"/>
    <property type="match status" value="1"/>
</dbReference>
<feature type="region of interest" description="Disordered" evidence="1">
    <location>
        <begin position="183"/>
        <end position="209"/>
    </location>
</feature>
<dbReference type="Proteomes" id="UP000307808">
    <property type="component" value="Unassembled WGS sequence"/>
</dbReference>
<gene>
    <name evidence="4" type="ORF">FC770_02085</name>
</gene>
<dbReference type="Pfam" id="PF10400">
    <property type="entry name" value="Vir_act_alpha_C"/>
    <property type="match status" value="1"/>
</dbReference>
<dbReference type="InterPro" id="IPR005149">
    <property type="entry name" value="Tscrpt_reg_PadR_N"/>
</dbReference>
<dbReference type="Gene3D" id="6.10.140.190">
    <property type="match status" value="1"/>
</dbReference>
<protein>
    <submittedName>
        <fullName evidence="4">PadR family transcriptional regulator</fullName>
    </submittedName>
</protein>